<dbReference type="eggNOG" id="COG0406">
    <property type="taxonomic scope" value="Bacteria"/>
</dbReference>
<gene>
    <name evidence="1" type="ORF">HMPREF0551_0183</name>
</gene>
<dbReference type="InterPro" id="IPR013078">
    <property type="entry name" value="His_Pase_superF_clade-1"/>
</dbReference>
<name>E7RUL7_9BURK</name>
<dbReference type="STRING" id="887898.HMPREF0551_0183"/>
<dbReference type="HOGENOM" id="CLU_033323_8_3_4"/>
<organism evidence="1 2">
    <name type="scientific">Lautropia mirabilis ATCC 51599</name>
    <dbReference type="NCBI Taxonomy" id="887898"/>
    <lineage>
        <taxon>Bacteria</taxon>
        <taxon>Pseudomonadati</taxon>
        <taxon>Pseudomonadota</taxon>
        <taxon>Betaproteobacteria</taxon>
        <taxon>Burkholderiales</taxon>
        <taxon>Burkholderiaceae</taxon>
        <taxon>Lautropia</taxon>
    </lineage>
</organism>
<dbReference type="Gene3D" id="3.40.50.1240">
    <property type="entry name" value="Phosphoglycerate mutase-like"/>
    <property type="match status" value="1"/>
</dbReference>
<proteinExistence type="predicted"/>
<accession>E7RUL7</accession>
<evidence type="ECO:0000313" key="2">
    <source>
        <dbReference type="Proteomes" id="UP000011021"/>
    </source>
</evidence>
<protein>
    <submittedName>
        <fullName evidence="1">Phosphoglycerate mutase family protein</fullName>
    </submittedName>
</protein>
<sequence>MWVDHGGRTGCGGSGVTSALPWRWLVRHPRPEVVKGLCYGRLDVPAQPEDTERAAQTLARRLPEGLVLRSSPRQRCLALALRLHALRPDLVLQPPEAWLAEMDMGDWEGRLWAELPEAELTAWTEDFGHYQAGGTGESVGAFLARIEAGLRAERTQTDAQVWITHAGVIRGIHWLLEGRLASSGLPGEQEDSFVMESRLVGGGVRMASAPAPVSTGASGSSSLGPVDAAIAQRLPTAQEWPGIEIAFGEPWPLMERHRLRIRSDDC</sequence>
<dbReference type="EMBL" id="AEQP01000001">
    <property type="protein sequence ID" value="EFV96000.1"/>
    <property type="molecule type" value="Genomic_DNA"/>
</dbReference>
<dbReference type="SUPFAM" id="SSF53254">
    <property type="entry name" value="Phosphoglycerate mutase-like"/>
    <property type="match status" value="1"/>
</dbReference>
<comment type="caution">
    <text evidence="1">The sequence shown here is derived from an EMBL/GenBank/DDBJ whole genome shotgun (WGS) entry which is preliminary data.</text>
</comment>
<dbReference type="Proteomes" id="UP000011021">
    <property type="component" value="Unassembled WGS sequence"/>
</dbReference>
<dbReference type="RefSeq" id="WP_005671949.1">
    <property type="nucleotide sequence ID" value="NZ_CP146288.1"/>
</dbReference>
<dbReference type="InterPro" id="IPR029033">
    <property type="entry name" value="His_PPase_superfam"/>
</dbReference>
<evidence type="ECO:0000313" key="1">
    <source>
        <dbReference type="EMBL" id="EFV96000.1"/>
    </source>
</evidence>
<keyword evidence="2" id="KW-1185">Reference proteome</keyword>
<reference evidence="1 2" key="1">
    <citation type="submission" date="2010-12" db="EMBL/GenBank/DDBJ databases">
        <authorList>
            <person name="Muzny D."/>
            <person name="Qin X."/>
            <person name="Deng J."/>
            <person name="Jiang H."/>
            <person name="Liu Y."/>
            <person name="Qu J."/>
            <person name="Song X.-Z."/>
            <person name="Zhang L."/>
            <person name="Thornton R."/>
            <person name="Coyle M."/>
            <person name="Francisco L."/>
            <person name="Jackson L."/>
            <person name="Javaid M."/>
            <person name="Korchina V."/>
            <person name="Kovar C."/>
            <person name="Mata R."/>
            <person name="Mathew T."/>
            <person name="Ngo R."/>
            <person name="Nguyen L."/>
            <person name="Nguyen N."/>
            <person name="Okwuonu G."/>
            <person name="Ongeri F."/>
            <person name="Pham C."/>
            <person name="Simmons D."/>
            <person name="Wilczek-Boney K."/>
            <person name="Hale W."/>
            <person name="Jakkamsetti A."/>
            <person name="Pham P."/>
            <person name="Ruth R."/>
            <person name="San Lucas F."/>
            <person name="Warren J."/>
            <person name="Zhang J."/>
            <person name="Zhao Z."/>
            <person name="Zhou C."/>
            <person name="Zhu D."/>
            <person name="Lee S."/>
            <person name="Bess C."/>
            <person name="Blankenburg K."/>
            <person name="Forbes L."/>
            <person name="Fu Q."/>
            <person name="Gubbala S."/>
            <person name="Hirani K."/>
            <person name="Jayaseelan J.C."/>
            <person name="Lara F."/>
            <person name="Munidasa M."/>
            <person name="Palculict T."/>
            <person name="Patil S."/>
            <person name="Pu L.-L."/>
            <person name="Saada N."/>
            <person name="Tang L."/>
            <person name="Weissenberger G."/>
            <person name="Zhu Y."/>
            <person name="Hemphill L."/>
            <person name="Shang Y."/>
            <person name="Youmans B."/>
            <person name="Ayvaz T."/>
            <person name="Ross M."/>
            <person name="Santibanez J."/>
            <person name="Aqrawi P."/>
            <person name="Gross S."/>
            <person name="Joshi V."/>
            <person name="Fowler G."/>
            <person name="Nazareth L."/>
            <person name="Reid J."/>
            <person name="Worley K."/>
            <person name="Petrosino J."/>
            <person name="Highlander S."/>
            <person name="Gibbs R."/>
        </authorList>
    </citation>
    <scope>NUCLEOTIDE SEQUENCE [LARGE SCALE GENOMIC DNA]</scope>
    <source>
        <strain evidence="1 2">ATCC 51599</strain>
    </source>
</reference>
<dbReference type="Pfam" id="PF00300">
    <property type="entry name" value="His_Phos_1"/>
    <property type="match status" value="1"/>
</dbReference>
<dbReference type="AlphaFoldDB" id="E7RUL7"/>